<evidence type="ECO:0000256" key="3">
    <source>
        <dbReference type="PROSITE-ProRule" id="PRU00742"/>
    </source>
</evidence>
<organism evidence="4 5">
    <name type="scientific">Rurimicrobium arvi</name>
    <dbReference type="NCBI Taxonomy" id="2049916"/>
    <lineage>
        <taxon>Bacteria</taxon>
        <taxon>Pseudomonadati</taxon>
        <taxon>Bacteroidota</taxon>
        <taxon>Chitinophagia</taxon>
        <taxon>Chitinophagales</taxon>
        <taxon>Chitinophagaceae</taxon>
        <taxon>Rurimicrobium</taxon>
    </lineage>
</organism>
<dbReference type="PANTHER" id="PTHR11358:SF26">
    <property type="entry name" value="GUANIDINO ACID HYDROLASE, MITOCHONDRIAL"/>
    <property type="match status" value="1"/>
</dbReference>
<dbReference type="PIRSF" id="PIRSF036979">
    <property type="entry name" value="Arginase"/>
    <property type="match status" value="1"/>
</dbReference>
<name>A0ABP8MDV6_9BACT</name>
<dbReference type="PANTHER" id="PTHR11358">
    <property type="entry name" value="ARGINASE/AGMATINASE"/>
    <property type="match status" value="1"/>
</dbReference>
<proteinExistence type="inferred from homology"/>
<dbReference type="Pfam" id="PF00491">
    <property type="entry name" value="Arginase"/>
    <property type="match status" value="1"/>
</dbReference>
<dbReference type="InterPro" id="IPR006035">
    <property type="entry name" value="Ureohydrolase"/>
</dbReference>
<evidence type="ECO:0000313" key="4">
    <source>
        <dbReference type="EMBL" id="GAA4449042.1"/>
    </source>
</evidence>
<evidence type="ECO:0000256" key="2">
    <source>
        <dbReference type="ARBA" id="ARBA00022801"/>
    </source>
</evidence>
<evidence type="ECO:0000313" key="5">
    <source>
        <dbReference type="Proteomes" id="UP001501410"/>
    </source>
</evidence>
<reference evidence="5" key="1">
    <citation type="journal article" date="2019" name="Int. J. Syst. Evol. Microbiol.">
        <title>The Global Catalogue of Microorganisms (GCM) 10K type strain sequencing project: providing services to taxonomists for standard genome sequencing and annotation.</title>
        <authorList>
            <consortium name="The Broad Institute Genomics Platform"/>
            <consortium name="The Broad Institute Genome Sequencing Center for Infectious Disease"/>
            <person name="Wu L."/>
            <person name="Ma J."/>
        </authorList>
    </citation>
    <scope>NUCLEOTIDE SEQUENCE [LARGE SCALE GENOMIC DNA]</scope>
    <source>
        <strain evidence="5">JCM 31921</strain>
    </source>
</reference>
<dbReference type="InterPro" id="IPR023696">
    <property type="entry name" value="Ureohydrolase_dom_sf"/>
</dbReference>
<protein>
    <submittedName>
        <fullName evidence="4">Agmatinase family protein</fullName>
    </submittedName>
</protein>
<keyword evidence="5" id="KW-1185">Reference proteome</keyword>
<dbReference type="Proteomes" id="UP001501410">
    <property type="component" value="Unassembled WGS sequence"/>
</dbReference>
<dbReference type="SUPFAM" id="SSF52768">
    <property type="entry name" value="Arginase/deacetylase"/>
    <property type="match status" value="1"/>
</dbReference>
<evidence type="ECO:0000256" key="1">
    <source>
        <dbReference type="ARBA" id="ARBA00022723"/>
    </source>
</evidence>
<dbReference type="PRINTS" id="PR00116">
    <property type="entry name" value="ARGINASE"/>
</dbReference>
<sequence>MDLSKFDPNSVGLKTNNIFGLPFSIDDAALVLLPVPWEVTVSYRNGTARGPENIFKESLQVDLYDADVKDAWKQGYYMLPEDRNIRKKSNYLRQCAELIISCLSEGGDVNCNNQLAGKRKEVNEGTRMMCDWVYEMSANLLKEGKLVALVGGDHSTPLGLIRAVADQHEEFGILQIDAHADLRDAYEGFTYSHASIMFNVLKEVPQMKKLVQVGIRDYCDEEVAVIDDNSDRIRTFFDADIKARQYEGETWKTICDEIVAALPQKVYISFDIDGLDPKLCPDTGTPVPGGFELEQVFYLFKKVHQSGRKIIGFDLNEVSCGEHTTDGIDAIIGARVLYKMCNYLVASKDR</sequence>
<gene>
    <name evidence="4" type="ORF">GCM10023092_02550</name>
</gene>
<dbReference type="Gene3D" id="3.40.800.10">
    <property type="entry name" value="Ureohydrolase domain"/>
    <property type="match status" value="1"/>
</dbReference>
<accession>A0ABP8MDV6</accession>
<keyword evidence="1" id="KW-0479">Metal-binding</keyword>
<comment type="similarity">
    <text evidence="3">Belongs to the arginase family.</text>
</comment>
<dbReference type="CDD" id="cd11593">
    <property type="entry name" value="Agmatinase-like_2"/>
    <property type="match status" value="1"/>
</dbReference>
<dbReference type="RefSeq" id="WP_344821873.1">
    <property type="nucleotide sequence ID" value="NZ_BAABEZ010000001.1"/>
</dbReference>
<keyword evidence="2" id="KW-0378">Hydrolase</keyword>
<dbReference type="EMBL" id="BAABEZ010000001">
    <property type="protein sequence ID" value="GAA4449042.1"/>
    <property type="molecule type" value="Genomic_DNA"/>
</dbReference>
<dbReference type="PROSITE" id="PS51409">
    <property type="entry name" value="ARGINASE_2"/>
    <property type="match status" value="1"/>
</dbReference>
<comment type="caution">
    <text evidence="4">The sequence shown here is derived from an EMBL/GenBank/DDBJ whole genome shotgun (WGS) entry which is preliminary data.</text>
</comment>